<dbReference type="PRINTS" id="PR00344">
    <property type="entry name" value="BCTRLSENSOR"/>
</dbReference>
<dbReference type="Gene3D" id="3.30.565.10">
    <property type="entry name" value="Histidine kinase-like ATPase, C-terminal domain"/>
    <property type="match status" value="1"/>
</dbReference>
<dbReference type="SMART" id="SM00387">
    <property type="entry name" value="HATPase_c"/>
    <property type="match status" value="1"/>
</dbReference>
<dbReference type="PROSITE" id="PS50110">
    <property type="entry name" value="RESPONSE_REGULATORY"/>
    <property type="match status" value="1"/>
</dbReference>
<dbReference type="PANTHER" id="PTHR43547">
    <property type="entry name" value="TWO-COMPONENT HISTIDINE KINASE"/>
    <property type="match status" value="1"/>
</dbReference>
<dbReference type="SMART" id="SM00448">
    <property type="entry name" value="REC"/>
    <property type="match status" value="1"/>
</dbReference>
<dbReference type="Proteomes" id="UP000623440">
    <property type="component" value="Unassembled WGS sequence"/>
</dbReference>
<dbReference type="InterPro" id="IPR001789">
    <property type="entry name" value="Sig_transdc_resp-reg_receiver"/>
</dbReference>
<comment type="caution">
    <text evidence="9">The sequence shown here is derived from an EMBL/GenBank/DDBJ whole genome shotgun (WGS) entry which is preliminary data.</text>
</comment>
<dbReference type="Pfam" id="PF02518">
    <property type="entry name" value="HATPase_c"/>
    <property type="match status" value="1"/>
</dbReference>
<keyword evidence="4" id="KW-0808">Transferase</keyword>
<dbReference type="EMBL" id="JACJSI010000131">
    <property type="protein sequence ID" value="MBD2534052.1"/>
    <property type="molecule type" value="Genomic_DNA"/>
</dbReference>
<organism evidence="9 10">
    <name type="scientific">Nostoc flagelliforme FACHB-838</name>
    <dbReference type="NCBI Taxonomy" id="2692904"/>
    <lineage>
        <taxon>Bacteria</taxon>
        <taxon>Bacillati</taxon>
        <taxon>Cyanobacteriota</taxon>
        <taxon>Cyanophyceae</taxon>
        <taxon>Nostocales</taxon>
        <taxon>Nostocaceae</taxon>
        <taxon>Nostoc</taxon>
    </lineage>
</organism>
<evidence type="ECO:0000256" key="5">
    <source>
        <dbReference type="ARBA" id="ARBA00023012"/>
    </source>
</evidence>
<dbReference type="InterPro" id="IPR005467">
    <property type="entry name" value="His_kinase_dom"/>
</dbReference>
<name>A0ABR8DX56_9NOSO</name>
<keyword evidence="3 6" id="KW-0597">Phosphoprotein</keyword>
<comment type="catalytic activity">
    <reaction evidence="1">
        <text>ATP + protein L-histidine = ADP + protein N-phospho-L-histidine.</text>
        <dbReference type="EC" id="2.7.13.3"/>
    </reaction>
</comment>
<dbReference type="Pfam" id="PF00512">
    <property type="entry name" value="HisKA"/>
    <property type="match status" value="1"/>
</dbReference>
<dbReference type="InterPro" id="IPR011006">
    <property type="entry name" value="CheY-like_superfamily"/>
</dbReference>
<dbReference type="InterPro" id="IPR003661">
    <property type="entry name" value="HisK_dim/P_dom"/>
</dbReference>
<sequence>MKKLLVIEDEAPVRANILELLKAKNFNTNEAENGHIGVQMALEHLPDLIICDVMMPGLDGYGVFNTLRQNSLTATIPFIFLTAKADTADLRMGMSLGADDYLTKPFRARELLQTITTRLEKQAILEKQQAQRLDQLRSSITLSLPHELRTPLNGIIGLSEVMIDHFDSLSLAESLEILEDIRASGNRLHRLIQNFLLYAKLEIVKTDSEQVTFFRSHQTLCANQVIAEEAILKACFVNREADLHLQLIDADLQIINSHLSKLIEELLDNAFKFSNTGSPVRITTWQENSFFVLCVSNYGRGMSIEQISSVGAHQQFERKLYEQQGSGLGLSIAVQIAKLYGGKLIIESIPTQQTTIFIHLPLACL</sequence>
<reference evidence="9 10" key="1">
    <citation type="journal article" date="2020" name="ISME J.">
        <title>Comparative genomics reveals insights into cyanobacterial evolution and habitat adaptation.</title>
        <authorList>
            <person name="Chen M.Y."/>
            <person name="Teng W.K."/>
            <person name="Zhao L."/>
            <person name="Hu C.X."/>
            <person name="Zhou Y.K."/>
            <person name="Han B.P."/>
            <person name="Song L.R."/>
            <person name="Shu W.S."/>
        </authorList>
    </citation>
    <scope>NUCLEOTIDE SEQUENCE [LARGE SCALE GENOMIC DNA]</scope>
    <source>
        <strain evidence="9 10">FACHB-838</strain>
    </source>
</reference>
<feature type="modified residue" description="4-aspartylphosphate" evidence="6">
    <location>
        <position position="52"/>
    </location>
</feature>
<evidence type="ECO:0000256" key="2">
    <source>
        <dbReference type="ARBA" id="ARBA00012438"/>
    </source>
</evidence>
<evidence type="ECO:0000256" key="4">
    <source>
        <dbReference type="ARBA" id="ARBA00022777"/>
    </source>
</evidence>
<keyword evidence="4" id="KW-0418">Kinase</keyword>
<keyword evidence="10" id="KW-1185">Reference proteome</keyword>
<dbReference type="InterPro" id="IPR004358">
    <property type="entry name" value="Sig_transdc_His_kin-like_C"/>
</dbReference>
<evidence type="ECO:0000256" key="3">
    <source>
        <dbReference type="ARBA" id="ARBA00022553"/>
    </source>
</evidence>
<proteinExistence type="predicted"/>
<dbReference type="PROSITE" id="PS50109">
    <property type="entry name" value="HIS_KIN"/>
    <property type="match status" value="1"/>
</dbReference>
<dbReference type="RefSeq" id="WP_190944579.1">
    <property type="nucleotide sequence ID" value="NZ_JACJSI010000131.1"/>
</dbReference>
<dbReference type="EC" id="2.7.13.3" evidence="2"/>
<evidence type="ECO:0000256" key="1">
    <source>
        <dbReference type="ARBA" id="ARBA00000085"/>
    </source>
</evidence>
<dbReference type="Pfam" id="PF00072">
    <property type="entry name" value="Response_reg"/>
    <property type="match status" value="1"/>
</dbReference>
<dbReference type="PANTHER" id="PTHR43547:SF2">
    <property type="entry name" value="HYBRID SIGNAL TRANSDUCTION HISTIDINE KINASE C"/>
    <property type="match status" value="1"/>
</dbReference>
<dbReference type="SMART" id="SM00388">
    <property type="entry name" value="HisKA"/>
    <property type="match status" value="1"/>
</dbReference>
<dbReference type="InterPro" id="IPR036890">
    <property type="entry name" value="HATPase_C_sf"/>
</dbReference>
<gene>
    <name evidence="9" type="ORF">H6G97_32750</name>
</gene>
<evidence type="ECO:0000313" key="10">
    <source>
        <dbReference type="Proteomes" id="UP000623440"/>
    </source>
</evidence>
<dbReference type="Gene3D" id="3.40.50.2300">
    <property type="match status" value="1"/>
</dbReference>
<dbReference type="CDD" id="cd17574">
    <property type="entry name" value="REC_OmpR"/>
    <property type="match status" value="1"/>
</dbReference>
<keyword evidence="5" id="KW-0902">Two-component regulatory system</keyword>
<feature type="domain" description="Response regulatory" evidence="8">
    <location>
        <begin position="3"/>
        <end position="119"/>
    </location>
</feature>
<feature type="domain" description="Histidine kinase" evidence="7">
    <location>
        <begin position="143"/>
        <end position="364"/>
    </location>
</feature>
<protein>
    <recommendedName>
        <fullName evidence="2">histidine kinase</fullName>
        <ecNumber evidence="2">2.7.13.3</ecNumber>
    </recommendedName>
</protein>
<dbReference type="SUPFAM" id="SSF52172">
    <property type="entry name" value="CheY-like"/>
    <property type="match status" value="1"/>
</dbReference>
<dbReference type="Gene3D" id="1.10.287.130">
    <property type="match status" value="1"/>
</dbReference>
<accession>A0ABR8DX56</accession>
<dbReference type="InterPro" id="IPR003594">
    <property type="entry name" value="HATPase_dom"/>
</dbReference>
<dbReference type="SUPFAM" id="SSF55874">
    <property type="entry name" value="ATPase domain of HSP90 chaperone/DNA topoisomerase II/histidine kinase"/>
    <property type="match status" value="1"/>
</dbReference>
<evidence type="ECO:0000259" key="8">
    <source>
        <dbReference type="PROSITE" id="PS50110"/>
    </source>
</evidence>
<dbReference type="CDD" id="cd00082">
    <property type="entry name" value="HisKA"/>
    <property type="match status" value="1"/>
</dbReference>
<evidence type="ECO:0000259" key="7">
    <source>
        <dbReference type="PROSITE" id="PS50109"/>
    </source>
</evidence>
<evidence type="ECO:0000313" key="9">
    <source>
        <dbReference type="EMBL" id="MBD2534052.1"/>
    </source>
</evidence>
<evidence type="ECO:0000256" key="6">
    <source>
        <dbReference type="PROSITE-ProRule" id="PRU00169"/>
    </source>
</evidence>